<proteinExistence type="predicted"/>
<dbReference type="AlphaFoldDB" id="A0A975L939"/>
<reference evidence="1" key="1">
    <citation type="submission" date="2021-05" db="EMBL/GenBank/DDBJ databases">
        <authorList>
            <person name="Kaiqin L."/>
            <person name="Jian G."/>
        </authorList>
    </citation>
    <scope>NUCLEOTIDE SEQUENCE</scope>
    <source>
        <strain evidence="1">HDS5</strain>
    </source>
</reference>
<sequence length="136" mass="14769">MIVPLFADAEDLVVDHLRGRLTDFPDRWSGTPVTAVSSPVREPGADPALTVHCESAESEPPLTQRATVRVTSWADARDDLKELARLAHAALLEHPGDTQVVSVRPVDGVVVDDEGDLADRRASFTVLVTQRRAARP</sequence>
<dbReference type="KEGG" id="nec:KGD82_23695"/>
<evidence type="ECO:0000313" key="1">
    <source>
        <dbReference type="EMBL" id="QVJ01163.1"/>
    </source>
</evidence>
<dbReference type="EMBL" id="CP074402">
    <property type="protein sequence ID" value="QVJ01163.1"/>
    <property type="molecule type" value="Genomic_DNA"/>
</dbReference>
<dbReference type="Proteomes" id="UP000682416">
    <property type="component" value="Chromosome"/>
</dbReference>
<evidence type="ECO:0008006" key="3">
    <source>
        <dbReference type="Google" id="ProtNLM"/>
    </source>
</evidence>
<name>A0A975L939_9ACTN</name>
<accession>A0A975L939</accession>
<organism evidence="1 2">
    <name type="scientific">Nocardiopsis eucommiae</name>
    <dbReference type="NCBI Taxonomy" id="2831970"/>
    <lineage>
        <taxon>Bacteria</taxon>
        <taxon>Bacillati</taxon>
        <taxon>Actinomycetota</taxon>
        <taxon>Actinomycetes</taxon>
        <taxon>Streptosporangiales</taxon>
        <taxon>Nocardiopsidaceae</taxon>
        <taxon>Nocardiopsis</taxon>
    </lineage>
</organism>
<keyword evidence="2" id="KW-1185">Reference proteome</keyword>
<protein>
    <recommendedName>
        <fullName evidence="3">DUF3168 domain-containing protein</fullName>
    </recommendedName>
</protein>
<gene>
    <name evidence="1" type="ORF">KGD82_23695</name>
</gene>
<evidence type="ECO:0000313" key="2">
    <source>
        <dbReference type="Proteomes" id="UP000682416"/>
    </source>
</evidence>